<dbReference type="PROSITE" id="PS50144">
    <property type="entry name" value="MATH"/>
    <property type="match status" value="2"/>
</dbReference>
<keyword evidence="3" id="KW-1185">Reference proteome</keyword>
<reference evidence="2 3" key="1">
    <citation type="submission" date="2019-09" db="EMBL/GenBank/DDBJ databases">
        <title>A chromosome-level genome assembly of the Chinese tupelo Nyssa sinensis.</title>
        <authorList>
            <person name="Yang X."/>
            <person name="Kang M."/>
            <person name="Yang Y."/>
            <person name="Xiong H."/>
            <person name="Wang M."/>
            <person name="Zhang Z."/>
            <person name="Wang Z."/>
            <person name="Wu H."/>
            <person name="Ma T."/>
            <person name="Liu J."/>
            <person name="Xi Z."/>
        </authorList>
    </citation>
    <scope>NUCLEOTIDE SEQUENCE [LARGE SCALE GENOMIC DNA]</scope>
    <source>
        <strain evidence="2">J267</strain>
        <tissue evidence="2">Leaf</tissue>
    </source>
</reference>
<dbReference type="EMBL" id="CM018033">
    <property type="protein sequence ID" value="KAA8545755.1"/>
    <property type="molecule type" value="Genomic_DNA"/>
</dbReference>
<dbReference type="SMART" id="SM00061">
    <property type="entry name" value="MATH"/>
    <property type="match status" value="2"/>
</dbReference>
<dbReference type="CDD" id="cd00121">
    <property type="entry name" value="MATH"/>
    <property type="match status" value="2"/>
</dbReference>
<dbReference type="Proteomes" id="UP000325577">
    <property type="component" value="Linkage Group LG10"/>
</dbReference>
<dbReference type="InterPro" id="IPR008974">
    <property type="entry name" value="TRAF-like"/>
</dbReference>
<dbReference type="PANTHER" id="PTHR46162:SF40">
    <property type="entry name" value="TRAF-LIKE FAMILY PROTEIN"/>
    <property type="match status" value="1"/>
</dbReference>
<gene>
    <name evidence="2" type="ORF">F0562_020794</name>
</gene>
<dbReference type="Gene3D" id="2.60.210.10">
    <property type="entry name" value="Apoptosis, Tumor Necrosis Factor Receptor Associated Protein 2, Chain A"/>
    <property type="match status" value="2"/>
</dbReference>
<dbReference type="AlphaFoldDB" id="A0A5J5BRZ4"/>
<dbReference type="SUPFAM" id="SSF49599">
    <property type="entry name" value="TRAF domain-like"/>
    <property type="match status" value="2"/>
</dbReference>
<dbReference type="PANTHER" id="PTHR46162">
    <property type="entry name" value="TRAF-LIKE FAMILY PROTEIN"/>
    <property type="match status" value="1"/>
</dbReference>
<sequence>MFELLVNKGNELSTSSTSSGLGCFLINIRMIHFFQLLFKYLQFTSQTPKKRQWKAFLLFSIELRHYEYRRLHFYPNGNKKRNVTDYISLYLVISDTKSLPPVWEIRVQFKLFVFDHIRLKYLTVQDAGGMIRRFNRVKIDWGFDQFLSLNTFKTASNGYLLKDSCVFGAEVFVIKYAGKGECLSFIKEPQDNIYTWKVHNFSLISDGCLSERFMIGEQIWRLMLFPKGVLSEGESLSLHLFTAERPRNWKLYADFKLRIKDQLRSQDVERQTSLWSTTSSFFCDYWAFMLLSDLNDKSRGFIVNNTLIIEVEILVMSVIKNFT</sequence>
<dbReference type="OrthoDB" id="192247at2759"/>
<evidence type="ECO:0000259" key="1">
    <source>
        <dbReference type="PROSITE" id="PS50144"/>
    </source>
</evidence>
<dbReference type="InterPro" id="IPR002083">
    <property type="entry name" value="MATH/TRAF_dom"/>
</dbReference>
<name>A0A5J5BRZ4_9ASTE</name>
<evidence type="ECO:0000313" key="2">
    <source>
        <dbReference type="EMBL" id="KAA8545755.1"/>
    </source>
</evidence>
<feature type="domain" description="MATH" evidence="1">
    <location>
        <begin position="191"/>
        <end position="313"/>
    </location>
</feature>
<feature type="domain" description="MATH" evidence="1">
    <location>
        <begin position="33"/>
        <end position="171"/>
    </location>
</feature>
<protein>
    <recommendedName>
        <fullName evidence="1">MATH domain-containing protein</fullName>
    </recommendedName>
</protein>
<proteinExistence type="predicted"/>
<evidence type="ECO:0000313" key="3">
    <source>
        <dbReference type="Proteomes" id="UP000325577"/>
    </source>
</evidence>
<accession>A0A5J5BRZ4</accession>
<dbReference type="Pfam" id="PF22486">
    <property type="entry name" value="MATH_2"/>
    <property type="match status" value="2"/>
</dbReference>
<organism evidence="2 3">
    <name type="scientific">Nyssa sinensis</name>
    <dbReference type="NCBI Taxonomy" id="561372"/>
    <lineage>
        <taxon>Eukaryota</taxon>
        <taxon>Viridiplantae</taxon>
        <taxon>Streptophyta</taxon>
        <taxon>Embryophyta</taxon>
        <taxon>Tracheophyta</taxon>
        <taxon>Spermatophyta</taxon>
        <taxon>Magnoliopsida</taxon>
        <taxon>eudicotyledons</taxon>
        <taxon>Gunneridae</taxon>
        <taxon>Pentapetalae</taxon>
        <taxon>asterids</taxon>
        <taxon>Cornales</taxon>
        <taxon>Nyssaceae</taxon>
        <taxon>Nyssa</taxon>
    </lineage>
</organism>